<proteinExistence type="predicted"/>
<dbReference type="AlphaFoldDB" id="A0A0B1T664"/>
<feature type="domain" description="Transposable element Tc3 transposase-like DNA-binding HTH" evidence="3">
    <location>
        <begin position="66"/>
        <end position="104"/>
    </location>
</feature>
<dbReference type="Gene3D" id="1.10.10.60">
    <property type="entry name" value="Homeodomain-like"/>
    <property type="match status" value="1"/>
</dbReference>
<evidence type="ECO:0000313" key="4">
    <source>
        <dbReference type="EMBL" id="KHJ91616.1"/>
    </source>
</evidence>
<dbReference type="InterPro" id="IPR025898">
    <property type="entry name" value="Tc3_transposase_DNA-bd_dom"/>
</dbReference>
<reference evidence="4 5" key="1">
    <citation type="submission" date="2014-03" db="EMBL/GenBank/DDBJ databases">
        <title>Draft genome of the hookworm Oesophagostomum dentatum.</title>
        <authorList>
            <person name="Mitreva M."/>
        </authorList>
    </citation>
    <scope>NUCLEOTIDE SEQUENCE [LARGE SCALE GENOMIC DNA]</scope>
    <source>
        <strain evidence="4 5">OD-Hann</strain>
    </source>
</reference>
<accession>A0A0B1T664</accession>
<dbReference type="Pfam" id="PF21517">
    <property type="entry name" value="HTH_Tnp_Tc3_2_like"/>
    <property type="match status" value="1"/>
</dbReference>
<sequence>MPRRGSLLSSEEQAQIRALHAAGLSNRAIAQQLGRSHGCIDRYVRNPSGYNSNNASGRPQLLSSQDKRRIRRFASNSTASLAQMKAELSLGVSRMTIWRSLKESENLRREKMQKALRLNAQHRQMRLAFARNNMTTRWEEVIFSDEKSSTYMAQTATDATGEICGKIPLSSQRVTLVEDR</sequence>
<keyword evidence="5" id="KW-1185">Reference proteome</keyword>
<gene>
    <name evidence="4" type="ORF">OESDEN_08515</name>
</gene>
<evidence type="ECO:0000313" key="5">
    <source>
        <dbReference type="Proteomes" id="UP000053660"/>
    </source>
</evidence>
<dbReference type="GO" id="GO:0005634">
    <property type="term" value="C:nucleus"/>
    <property type="evidence" value="ECO:0007669"/>
    <property type="project" value="UniProtKB-SubCell"/>
</dbReference>
<dbReference type="Pfam" id="PF11427">
    <property type="entry name" value="HTH_Tnp_Tc3_1"/>
    <property type="match status" value="1"/>
</dbReference>
<dbReference type="InterPro" id="IPR009057">
    <property type="entry name" value="Homeodomain-like_sf"/>
</dbReference>
<dbReference type="Gene3D" id="1.10.10.10">
    <property type="entry name" value="Winged helix-like DNA-binding domain superfamily/Winged helix DNA-binding domain"/>
    <property type="match status" value="1"/>
</dbReference>
<dbReference type="GO" id="GO:0003677">
    <property type="term" value="F:DNA binding"/>
    <property type="evidence" value="ECO:0007669"/>
    <property type="project" value="InterPro"/>
</dbReference>
<evidence type="ECO:0000256" key="1">
    <source>
        <dbReference type="ARBA" id="ARBA00004123"/>
    </source>
</evidence>
<evidence type="ECO:0000259" key="3">
    <source>
        <dbReference type="Pfam" id="PF21517"/>
    </source>
</evidence>
<organism evidence="4 5">
    <name type="scientific">Oesophagostomum dentatum</name>
    <name type="common">Nodular worm</name>
    <dbReference type="NCBI Taxonomy" id="61180"/>
    <lineage>
        <taxon>Eukaryota</taxon>
        <taxon>Metazoa</taxon>
        <taxon>Ecdysozoa</taxon>
        <taxon>Nematoda</taxon>
        <taxon>Chromadorea</taxon>
        <taxon>Rhabditida</taxon>
        <taxon>Rhabditina</taxon>
        <taxon>Rhabditomorpha</taxon>
        <taxon>Strongyloidea</taxon>
        <taxon>Strongylidae</taxon>
        <taxon>Oesophagostomum</taxon>
    </lineage>
</organism>
<name>A0A0B1T664_OESDE</name>
<protein>
    <submittedName>
        <fullName evidence="4">Uncharacterized protein</fullName>
    </submittedName>
</protein>
<comment type="subcellular location">
    <subcellularLocation>
        <location evidence="1">Nucleus</location>
    </subcellularLocation>
</comment>
<dbReference type="InterPro" id="IPR048703">
    <property type="entry name" value="Tnp_Tc3-like_HTH"/>
</dbReference>
<dbReference type="OrthoDB" id="5823189at2759"/>
<feature type="domain" description="Tc3 transposase DNA binding" evidence="2">
    <location>
        <begin position="4"/>
        <end position="50"/>
    </location>
</feature>
<dbReference type="InterPro" id="IPR036388">
    <property type="entry name" value="WH-like_DNA-bd_sf"/>
</dbReference>
<dbReference type="EMBL" id="KN551922">
    <property type="protein sequence ID" value="KHJ91616.1"/>
    <property type="molecule type" value="Genomic_DNA"/>
</dbReference>
<dbReference type="Proteomes" id="UP000053660">
    <property type="component" value="Unassembled WGS sequence"/>
</dbReference>
<evidence type="ECO:0000259" key="2">
    <source>
        <dbReference type="Pfam" id="PF11427"/>
    </source>
</evidence>
<dbReference type="SUPFAM" id="SSF46689">
    <property type="entry name" value="Homeodomain-like"/>
    <property type="match status" value="1"/>
</dbReference>